<dbReference type="EMBL" id="JDSQ01000012">
    <property type="protein sequence ID" value="EWS77954.1"/>
    <property type="molecule type" value="Genomic_DNA"/>
</dbReference>
<comment type="caution">
    <text evidence="1">The sequence shown here is derived from an EMBL/GenBank/DDBJ whole genome shotgun (WGS) entry which is preliminary data.</text>
</comment>
<evidence type="ECO:0000313" key="1">
    <source>
        <dbReference type="EMBL" id="EWS77954.1"/>
    </source>
</evidence>
<organism evidence="1 2">
    <name type="scientific">Xylella taiwanensis</name>
    <dbReference type="NCBI Taxonomy" id="1444770"/>
    <lineage>
        <taxon>Bacteria</taxon>
        <taxon>Pseudomonadati</taxon>
        <taxon>Pseudomonadota</taxon>
        <taxon>Gammaproteobacteria</taxon>
        <taxon>Lysobacterales</taxon>
        <taxon>Lysobacteraceae</taxon>
        <taxon>Xylella</taxon>
    </lineage>
</organism>
<reference evidence="1 2" key="1">
    <citation type="journal article" date="2014" name="Genome Announc.">
        <title>Draft Genome Sequence of Xylella fastidiosa Pear Leaf Scorch Strain in Taiwan.</title>
        <authorList>
            <person name="Su C.C."/>
            <person name="Deng W.L."/>
            <person name="Jan F.J."/>
            <person name="Chang C.J."/>
            <person name="Huang H."/>
            <person name="Chen J."/>
        </authorList>
    </citation>
    <scope>NUCLEOTIDE SEQUENCE [LARGE SCALE GENOMIC DNA]</scope>
    <source>
        <strain evidence="1 2">PLS229</strain>
    </source>
</reference>
<evidence type="ECO:0000313" key="2">
    <source>
        <dbReference type="Proteomes" id="UP000020406"/>
    </source>
</evidence>
<protein>
    <submittedName>
        <fullName evidence="1">Uncharacterized protein</fullName>
    </submittedName>
</protein>
<accession>Z9JIE9</accession>
<proteinExistence type="predicted"/>
<sequence>MTVMDAAAALQHLTGSGAVRDLQEAASLSPA</sequence>
<gene>
    <name evidence="1" type="ORF">AF72_08060</name>
</gene>
<dbReference type="AlphaFoldDB" id="Z9JIE9"/>
<name>Z9JIE9_9GAMM</name>
<dbReference type="Proteomes" id="UP000020406">
    <property type="component" value="Unassembled WGS sequence"/>
</dbReference>